<organism evidence="11">
    <name type="scientific">Triatoma infestans</name>
    <name type="common">Assassin bug</name>
    <dbReference type="NCBI Taxonomy" id="30076"/>
    <lineage>
        <taxon>Eukaryota</taxon>
        <taxon>Metazoa</taxon>
        <taxon>Ecdysozoa</taxon>
        <taxon>Arthropoda</taxon>
        <taxon>Hexapoda</taxon>
        <taxon>Insecta</taxon>
        <taxon>Pterygota</taxon>
        <taxon>Neoptera</taxon>
        <taxon>Paraneoptera</taxon>
        <taxon>Hemiptera</taxon>
        <taxon>Heteroptera</taxon>
        <taxon>Panheteroptera</taxon>
        <taxon>Cimicomorpha</taxon>
        <taxon>Reduviidae</taxon>
        <taxon>Triatominae</taxon>
        <taxon>Triatoma</taxon>
    </lineage>
</organism>
<evidence type="ECO:0000256" key="2">
    <source>
        <dbReference type="ARBA" id="ARBA00004496"/>
    </source>
</evidence>
<dbReference type="GO" id="GO:0005635">
    <property type="term" value="C:nuclear envelope"/>
    <property type="evidence" value="ECO:0007669"/>
    <property type="project" value="TreeGrafter"/>
</dbReference>
<dbReference type="PANTHER" id="PTHR10997">
    <property type="entry name" value="IMPORTIN-7, 8, 11"/>
    <property type="match status" value="1"/>
</dbReference>
<dbReference type="GO" id="GO:0006606">
    <property type="term" value="P:protein import into nucleus"/>
    <property type="evidence" value="ECO:0007669"/>
    <property type="project" value="TreeGrafter"/>
</dbReference>
<dbReference type="FunFam" id="1.25.10.10:FF:000057">
    <property type="entry name" value="Exportin-2 isoform 1"/>
    <property type="match status" value="1"/>
</dbReference>
<protein>
    <recommendedName>
        <fullName evidence="4">Exportin-2</fullName>
    </recommendedName>
    <alternativeName>
        <fullName evidence="9">Importin-alpha re-exporter</fullName>
    </alternativeName>
</protein>
<evidence type="ECO:0000256" key="8">
    <source>
        <dbReference type="ARBA" id="ARBA00023242"/>
    </source>
</evidence>
<dbReference type="InterPro" id="IPR013713">
    <property type="entry name" value="XPO2_central"/>
</dbReference>
<evidence type="ECO:0000313" key="11">
    <source>
        <dbReference type="EMBL" id="JAC18347.1"/>
    </source>
</evidence>
<proteinExistence type="evidence at transcript level"/>
<keyword evidence="8" id="KW-0539">Nucleus</keyword>
<dbReference type="Pfam" id="PF03810">
    <property type="entry name" value="IBN_N"/>
    <property type="match status" value="1"/>
</dbReference>
<dbReference type="GO" id="GO:0005049">
    <property type="term" value="F:nuclear export signal receptor activity"/>
    <property type="evidence" value="ECO:0007669"/>
    <property type="project" value="TreeGrafter"/>
</dbReference>
<keyword evidence="5" id="KW-0813">Transport</keyword>
<keyword evidence="7" id="KW-0653">Protein transport</keyword>
<dbReference type="SUPFAM" id="SSF48371">
    <property type="entry name" value="ARM repeat"/>
    <property type="match status" value="1"/>
</dbReference>
<sequence>MEITEENLRTLSNYLNQTLSPDPTVRRPSEKFLVSVEGNKNYPILLLQLINNEAIDLTVRVAGAVNFKNYVKRNWSVEEGGQDKIHVEDREKVKALIVDSMLVAPALIQKQLSDAVSIIGKSDFPSKWPGLMQNMVEKFSTGDFHIINGILHTAHSIFKRYRYEFKAQALWEEIKFVLDTFAKPLTDLLVATHNLTATHANNPDALRIIYSSLLLICKIFYSLNFQDLPEFFEDNMNTWMPLFHSLLTTDVPCLASDNDNEPGLLEQLRSQICFNLGLYAQKYDEEFRPFLPEFVTDIWNLLVSTGLQAKYDLLVSNALQFLSTVAERDHYRNLFQDPNVLSNICEKVIIPNVNFREIDEELFEDNPEEYMRRDIEGADVDTRRRAACDLVKVLAQHFDEQVSQIFSQFVLAMLNEYSIDNNKWRQKDTALYIVTCLAERGSTTKHGVTKTCAMVSLDEFAKSHILPELEKDVNILPVIKADTIKYLIKFRSVLPPQILIASLQNVIRHIVADNIVVRSYAACTIEKLLVVRHDTVLLISEQTLTPLAGDLLKSLFHSLTLRGSEENEYTMKAIMRSFSTLQEGVVPYLAELLPTLTEKLAAVSRNPTKPHFNHYLFETITLSIRIVCKKNPGAVVNFEEALFPIFQTILQQDIQEFVPYVMQVLSLMLELHPDISPAYIALYPCLLAPGLWERPSNVRALAQLLRAYVRNADATQFQTTVKVDGLLGVFQKLIATRSNDHEGFNLIQCMMECCPNHELEPFMKQIFLLLFQRLSSSKTTKYVKGILVFFCFYILKYGANNFIEIVDSIQPMMFAMIVDRLFIPDAQKISGKIERKIAIAGLAKLLSESKHLKENMYLQYWNVLTKVLINLLELPVDETINPEEDFIVDVENMPGYEGTYNKLIYANKIEHDPVKALSNFAVSDTLYHSLSQQQVAHLKSVLQ</sequence>
<evidence type="ECO:0000256" key="6">
    <source>
        <dbReference type="ARBA" id="ARBA00022490"/>
    </source>
</evidence>
<dbReference type="GO" id="GO:0005829">
    <property type="term" value="C:cytosol"/>
    <property type="evidence" value="ECO:0007669"/>
    <property type="project" value="TreeGrafter"/>
</dbReference>
<dbReference type="InterPro" id="IPR005043">
    <property type="entry name" value="XPO2_C"/>
</dbReference>
<comment type="subcellular location">
    <subcellularLocation>
        <location evidence="2">Cytoplasm</location>
    </subcellularLocation>
    <subcellularLocation>
        <location evidence="1">Nucleus</location>
    </subcellularLocation>
</comment>
<evidence type="ECO:0000256" key="5">
    <source>
        <dbReference type="ARBA" id="ARBA00022448"/>
    </source>
</evidence>
<dbReference type="InterPro" id="IPR011989">
    <property type="entry name" value="ARM-like"/>
</dbReference>
<dbReference type="AlphaFoldDB" id="A0A023FA40"/>
<evidence type="ECO:0000256" key="9">
    <source>
        <dbReference type="ARBA" id="ARBA00030693"/>
    </source>
</evidence>
<dbReference type="Pfam" id="PF03378">
    <property type="entry name" value="CAS_CSE1"/>
    <property type="match status" value="1"/>
</dbReference>
<evidence type="ECO:0000256" key="7">
    <source>
        <dbReference type="ARBA" id="ARBA00022927"/>
    </source>
</evidence>
<dbReference type="InterPro" id="IPR001494">
    <property type="entry name" value="Importin-beta_N"/>
</dbReference>
<feature type="domain" description="Importin N-terminal" evidence="10">
    <location>
        <begin position="29"/>
        <end position="103"/>
    </location>
</feature>
<dbReference type="InterPro" id="IPR016024">
    <property type="entry name" value="ARM-type_fold"/>
</dbReference>
<dbReference type="GO" id="GO:0006611">
    <property type="term" value="P:protein export from nucleus"/>
    <property type="evidence" value="ECO:0007669"/>
    <property type="project" value="TreeGrafter"/>
</dbReference>
<evidence type="ECO:0000256" key="1">
    <source>
        <dbReference type="ARBA" id="ARBA00004123"/>
    </source>
</evidence>
<name>A0A023FA40_TRIIF</name>
<dbReference type="Gene3D" id="1.25.10.10">
    <property type="entry name" value="Leucine-rich Repeat Variant"/>
    <property type="match status" value="1"/>
</dbReference>
<evidence type="ECO:0000259" key="10">
    <source>
        <dbReference type="PROSITE" id="PS50166"/>
    </source>
</evidence>
<dbReference type="PANTHER" id="PTHR10997:SF8">
    <property type="entry name" value="EXPORTIN-2"/>
    <property type="match status" value="1"/>
</dbReference>
<comment type="similarity">
    <text evidence="3">Belongs to the XPO2/CSE1 family.</text>
</comment>
<keyword evidence="6" id="KW-0963">Cytoplasm</keyword>
<dbReference type="EMBL" id="GBBI01000365">
    <property type="protein sequence ID" value="JAC18347.1"/>
    <property type="molecule type" value="mRNA"/>
</dbReference>
<evidence type="ECO:0000256" key="4">
    <source>
        <dbReference type="ARBA" id="ARBA00018945"/>
    </source>
</evidence>
<accession>A0A023FA40</accession>
<dbReference type="Pfam" id="PF08506">
    <property type="entry name" value="Cse1"/>
    <property type="match status" value="1"/>
</dbReference>
<reference evidence="11" key="1">
    <citation type="journal article" date="2014" name="PLoS Negl. Trop. Dis.">
        <title>An updated insight into the Sialotranscriptome of Triatoma infestans: developmental stage and geographic variations.</title>
        <authorList>
            <person name="Schwarz A."/>
            <person name="Medrano-Mercado N."/>
            <person name="Schaub G.A."/>
            <person name="Struchiner C.J."/>
            <person name="Bargues M.D."/>
            <person name="Levy M.Z."/>
            <person name="Ribeiro J.M."/>
        </authorList>
    </citation>
    <scope>NUCLEOTIDE SEQUENCE</scope>
    <source>
        <strain evidence="11">Chile</strain>
        <tissue evidence="11">Salivary glands</tissue>
    </source>
</reference>
<dbReference type="PROSITE" id="PS50166">
    <property type="entry name" value="IMPORTIN_B_NT"/>
    <property type="match status" value="1"/>
</dbReference>
<evidence type="ECO:0000256" key="3">
    <source>
        <dbReference type="ARBA" id="ARBA00008669"/>
    </source>
</evidence>
<dbReference type="GO" id="GO:0031267">
    <property type="term" value="F:small GTPase binding"/>
    <property type="evidence" value="ECO:0007669"/>
    <property type="project" value="InterPro"/>
</dbReference>
<keyword evidence="11" id="KW-0675">Receptor</keyword>
<dbReference type="SMART" id="SM00913">
    <property type="entry name" value="IBN_N"/>
    <property type="match status" value="1"/>
</dbReference>